<dbReference type="InterPro" id="IPR036770">
    <property type="entry name" value="Ankyrin_rpt-contain_sf"/>
</dbReference>
<keyword evidence="2 3" id="KW-0040">ANK repeat</keyword>
<dbReference type="Pfam" id="PF12796">
    <property type="entry name" value="Ank_2"/>
    <property type="match status" value="1"/>
</dbReference>
<accession>A0A0M3JLR4</accession>
<name>A0A0M3JLR4_ANISI</name>
<dbReference type="PROSITE" id="PS50297">
    <property type="entry name" value="ANK_REP_REGION"/>
    <property type="match status" value="2"/>
</dbReference>
<feature type="repeat" description="ANK" evidence="3">
    <location>
        <begin position="41"/>
        <end position="73"/>
    </location>
</feature>
<evidence type="ECO:0000313" key="4">
    <source>
        <dbReference type="WBParaSite" id="ASIM_0000859501-mRNA-1"/>
    </source>
</evidence>
<dbReference type="AlphaFoldDB" id="A0A0M3JLR4"/>
<dbReference type="PANTHER" id="PTHR24198:SF165">
    <property type="entry name" value="ANKYRIN REPEAT-CONTAINING PROTEIN-RELATED"/>
    <property type="match status" value="1"/>
</dbReference>
<evidence type="ECO:0000256" key="1">
    <source>
        <dbReference type="ARBA" id="ARBA00022737"/>
    </source>
</evidence>
<feature type="repeat" description="ANK" evidence="3">
    <location>
        <begin position="5"/>
        <end position="40"/>
    </location>
</feature>
<dbReference type="WBParaSite" id="ASIM_0000859501-mRNA-1">
    <property type="protein sequence ID" value="ASIM_0000859501-mRNA-1"/>
    <property type="gene ID" value="ASIM_0000859501"/>
</dbReference>
<dbReference type="InterPro" id="IPR002110">
    <property type="entry name" value="Ankyrin_rpt"/>
</dbReference>
<evidence type="ECO:0000256" key="2">
    <source>
        <dbReference type="ARBA" id="ARBA00023043"/>
    </source>
</evidence>
<protein>
    <submittedName>
        <fullName evidence="4">ANK_REP_REGION domain-containing protein</fullName>
    </submittedName>
</protein>
<dbReference type="SMART" id="SM00248">
    <property type="entry name" value="ANK"/>
    <property type="match status" value="2"/>
</dbReference>
<keyword evidence="1" id="KW-0677">Repeat</keyword>
<dbReference type="PROSITE" id="PS50088">
    <property type="entry name" value="ANK_REPEAT"/>
    <property type="match status" value="2"/>
</dbReference>
<sequence length="82" mass="8974">LMDLNGRTALHVAAQSTNPNSEFVVDYLLSMNINAQVIDKTGRTALHYAARNGVSSIIYKLLNAGIEVDVQDKYSTMLLASF</sequence>
<reference evidence="4" key="1">
    <citation type="submission" date="2017-02" db="UniProtKB">
        <authorList>
            <consortium name="WormBaseParasite"/>
        </authorList>
    </citation>
    <scope>IDENTIFICATION</scope>
</reference>
<dbReference type="SUPFAM" id="SSF48403">
    <property type="entry name" value="Ankyrin repeat"/>
    <property type="match status" value="1"/>
</dbReference>
<proteinExistence type="predicted"/>
<dbReference type="Gene3D" id="1.25.40.20">
    <property type="entry name" value="Ankyrin repeat-containing domain"/>
    <property type="match status" value="1"/>
</dbReference>
<evidence type="ECO:0000256" key="3">
    <source>
        <dbReference type="PROSITE-ProRule" id="PRU00023"/>
    </source>
</evidence>
<dbReference type="PANTHER" id="PTHR24198">
    <property type="entry name" value="ANKYRIN REPEAT AND PROTEIN KINASE DOMAIN-CONTAINING PROTEIN"/>
    <property type="match status" value="1"/>
</dbReference>
<organism evidence="4">
    <name type="scientific">Anisakis simplex</name>
    <name type="common">Herring worm</name>
    <dbReference type="NCBI Taxonomy" id="6269"/>
    <lineage>
        <taxon>Eukaryota</taxon>
        <taxon>Metazoa</taxon>
        <taxon>Ecdysozoa</taxon>
        <taxon>Nematoda</taxon>
        <taxon>Chromadorea</taxon>
        <taxon>Rhabditida</taxon>
        <taxon>Spirurina</taxon>
        <taxon>Ascaridomorpha</taxon>
        <taxon>Ascaridoidea</taxon>
        <taxon>Anisakidae</taxon>
        <taxon>Anisakis</taxon>
        <taxon>Anisakis simplex complex</taxon>
    </lineage>
</organism>